<dbReference type="STRING" id="1077348.A0A2G8SP18"/>
<dbReference type="EMBL" id="AYKW01000003">
    <property type="protein sequence ID" value="PIL35318.1"/>
    <property type="molecule type" value="Genomic_DNA"/>
</dbReference>
<evidence type="ECO:0000313" key="2">
    <source>
        <dbReference type="EMBL" id="PIL35318.1"/>
    </source>
</evidence>
<protein>
    <recommendedName>
        <fullName evidence="4">NAD-dependent epimerase/dehydratase domain-containing protein</fullName>
    </recommendedName>
</protein>
<reference evidence="2 3" key="1">
    <citation type="journal article" date="2015" name="Sci. Rep.">
        <title>Chromosome-level genome map provides insights into diverse defense mechanisms in the medicinal fungus Ganoderma sinense.</title>
        <authorList>
            <person name="Zhu Y."/>
            <person name="Xu J."/>
            <person name="Sun C."/>
            <person name="Zhou S."/>
            <person name="Xu H."/>
            <person name="Nelson D.R."/>
            <person name="Qian J."/>
            <person name="Song J."/>
            <person name="Luo H."/>
            <person name="Xiang L."/>
            <person name="Li Y."/>
            <person name="Xu Z."/>
            <person name="Ji A."/>
            <person name="Wang L."/>
            <person name="Lu S."/>
            <person name="Hayward A."/>
            <person name="Sun W."/>
            <person name="Li X."/>
            <person name="Schwartz D.C."/>
            <person name="Wang Y."/>
            <person name="Chen S."/>
        </authorList>
    </citation>
    <scope>NUCLEOTIDE SEQUENCE [LARGE SCALE GENOMIC DNA]</scope>
    <source>
        <strain evidence="2 3">ZZ0214-1</strain>
    </source>
</reference>
<dbReference type="SUPFAM" id="SSF51735">
    <property type="entry name" value="NAD(P)-binding Rossmann-fold domains"/>
    <property type="match status" value="1"/>
</dbReference>
<dbReference type="AlphaFoldDB" id="A0A2G8SP18"/>
<gene>
    <name evidence="2" type="ORF">GSI_02043</name>
</gene>
<organism evidence="2 3">
    <name type="scientific">Ganoderma sinense ZZ0214-1</name>
    <dbReference type="NCBI Taxonomy" id="1077348"/>
    <lineage>
        <taxon>Eukaryota</taxon>
        <taxon>Fungi</taxon>
        <taxon>Dikarya</taxon>
        <taxon>Basidiomycota</taxon>
        <taxon>Agaricomycotina</taxon>
        <taxon>Agaricomycetes</taxon>
        <taxon>Polyporales</taxon>
        <taxon>Polyporaceae</taxon>
        <taxon>Ganoderma</taxon>
    </lineage>
</organism>
<dbReference type="PANTHER" id="PTHR40129:SF2">
    <property type="entry name" value="KETOPANTOATE REDUCTASE N-TERMINAL DOMAIN-CONTAINING PROTEIN"/>
    <property type="match status" value="1"/>
</dbReference>
<dbReference type="InterPro" id="IPR036291">
    <property type="entry name" value="NAD(P)-bd_dom_sf"/>
</dbReference>
<dbReference type="Proteomes" id="UP000230002">
    <property type="component" value="Unassembled WGS sequence"/>
</dbReference>
<dbReference type="PANTHER" id="PTHR40129">
    <property type="entry name" value="KETOPANTOATE REDUCTASE N-TERMINAL DOMAIN-CONTAINING PROTEIN"/>
    <property type="match status" value="1"/>
</dbReference>
<sequence>MAVIVFDLLILGAGWTSTFLIPLCKDRGISYAATSRSGRDDTISFEFDPTSDDPTPFQSLPPAKTVLITFPIKVAGASTRLVRLYQQTHVEGPKAAFIQLGSTGIWDGGPTLQDGSRTWTDRRSRFDESNDRARAEIELLALAPGTHTTVLDLCGLWGGARNLKNWIPRVAPTKEVLKEKGSIHMIHGLDVSRAVLAVHARFDRASGQRWLLTDGRVYDWWDLASAWGEEGKQGRWVRELMGETGVRALPRTPEFIGRAMDSREFWETFELEPVKGRLGEDP</sequence>
<evidence type="ECO:0000256" key="1">
    <source>
        <dbReference type="SAM" id="SignalP"/>
    </source>
</evidence>
<keyword evidence="3" id="KW-1185">Reference proteome</keyword>
<evidence type="ECO:0008006" key="4">
    <source>
        <dbReference type="Google" id="ProtNLM"/>
    </source>
</evidence>
<dbReference type="OrthoDB" id="674948at2759"/>
<feature type="chain" id="PRO_5013876665" description="NAD-dependent epimerase/dehydratase domain-containing protein" evidence="1">
    <location>
        <begin position="19"/>
        <end position="282"/>
    </location>
</feature>
<comment type="caution">
    <text evidence="2">The sequence shown here is derived from an EMBL/GenBank/DDBJ whole genome shotgun (WGS) entry which is preliminary data.</text>
</comment>
<proteinExistence type="predicted"/>
<keyword evidence="1" id="KW-0732">Signal</keyword>
<evidence type="ECO:0000313" key="3">
    <source>
        <dbReference type="Proteomes" id="UP000230002"/>
    </source>
</evidence>
<name>A0A2G8SP18_9APHY</name>
<dbReference type="Gene3D" id="3.40.50.720">
    <property type="entry name" value="NAD(P)-binding Rossmann-like Domain"/>
    <property type="match status" value="1"/>
</dbReference>
<accession>A0A2G8SP18</accession>
<feature type="signal peptide" evidence="1">
    <location>
        <begin position="1"/>
        <end position="18"/>
    </location>
</feature>